<dbReference type="EMBL" id="KN661024">
    <property type="protein sequence ID" value="KHN15413.1"/>
    <property type="molecule type" value="Genomic_DNA"/>
</dbReference>
<dbReference type="GO" id="GO:0016887">
    <property type="term" value="F:ATP hydrolysis activity"/>
    <property type="evidence" value="ECO:0007669"/>
    <property type="project" value="InterPro"/>
</dbReference>
<dbReference type="PANTHER" id="PTHR33232:SF11">
    <property type="entry name" value="PROTEIN SIEVE ELEMENT OCCLUSION C"/>
    <property type="match status" value="1"/>
</dbReference>
<dbReference type="EC" id="3.4.24.-" evidence="3"/>
<keyword evidence="3" id="KW-0482">Metalloprotease</keyword>
<dbReference type="AlphaFoldDB" id="A0A0B2Q5S2"/>
<sequence>MQQCISFNPLDTIKFIDEIDVVGRLRGIGIGGANDEREQTLNQLLIEMKKLDKDVSLSVIAMRTSRFSGADLANLMNQAAILAGEDPSLISKNQLLARIVGGLGERAEEEVIFKKSYLVTNYNALDMINIWGAQAYPFSASKEEELWQDQNLTMQLLLDGINPLLVYWVEQGKNICLYGSENLVWIQQFNDKIIEIKQPGLQQLETIYVGNSQSTENVMQIMAKGGEKSLSDPLSFTNVQHFWVRLETMRISKLILGNTPSSDHVLAKLSTLLDMDD</sequence>
<proteinExistence type="predicted"/>
<dbReference type="GO" id="GO:0005524">
    <property type="term" value="F:ATP binding"/>
    <property type="evidence" value="ECO:0007669"/>
    <property type="project" value="InterPro"/>
</dbReference>
<dbReference type="GO" id="GO:0006508">
    <property type="term" value="P:proteolysis"/>
    <property type="evidence" value="ECO:0007669"/>
    <property type="project" value="UniProtKB-KW"/>
</dbReference>
<dbReference type="InterPro" id="IPR027944">
    <property type="entry name" value="SEO_C"/>
</dbReference>
<dbReference type="Pfam" id="PF17862">
    <property type="entry name" value="AAA_lid_3"/>
    <property type="match status" value="1"/>
</dbReference>
<dbReference type="InterPro" id="IPR039299">
    <property type="entry name" value="SEOA"/>
</dbReference>
<feature type="domain" description="Sieve element occlusion C-terminal" evidence="1">
    <location>
        <begin position="141"/>
        <end position="276"/>
    </location>
</feature>
<gene>
    <name evidence="3" type="ORF">glysoja_048748</name>
</gene>
<dbReference type="GO" id="GO:0008237">
    <property type="term" value="F:metallopeptidase activity"/>
    <property type="evidence" value="ECO:0007669"/>
    <property type="project" value="UniProtKB-KW"/>
</dbReference>
<dbReference type="PANTHER" id="PTHR33232">
    <property type="entry name" value="PROTEIN SIEVE ELEMENT OCCLUSION B-LIKE"/>
    <property type="match status" value="1"/>
</dbReference>
<accession>A0A0B2Q5S2</accession>
<dbReference type="GO" id="GO:0010088">
    <property type="term" value="P:phloem development"/>
    <property type="evidence" value="ECO:0007669"/>
    <property type="project" value="InterPro"/>
</dbReference>
<dbReference type="Proteomes" id="UP000053555">
    <property type="component" value="Unassembled WGS sequence"/>
</dbReference>
<evidence type="ECO:0000259" key="2">
    <source>
        <dbReference type="Pfam" id="PF17862"/>
    </source>
</evidence>
<evidence type="ECO:0000259" key="1">
    <source>
        <dbReference type="Pfam" id="PF14577"/>
    </source>
</evidence>
<dbReference type="Pfam" id="PF14577">
    <property type="entry name" value="SEO_C"/>
    <property type="match status" value="1"/>
</dbReference>
<keyword evidence="3" id="KW-0378">Hydrolase</keyword>
<keyword evidence="3" id="KW-0645">Protease</keyword>
<dbReference type="InterPro" id="IPR041569">
    <property type="entry name" value="AAA_lid_3"/>
</dbReference>
<reference evidence="3" key="1">
    <citation type="submission" date="2014-07" db="EMBL/GenBank/DDBJ databases">
        <title>Identification of a novel salt tolerance gene in wild soybean by whole-genome sequencing.</title>
        <authorList>
            <person name="Lam H.-M."/>
            <person name="Qi X."/>
            <person name="Li M.-W."/>
            <person name="Liu X."/>
            <person name="Xie M."/>
            <person name="Ni M."/>
            <person name="Xu X."/>
        </authorList>
    </citation>
    <scope>NUCLEOTIDE SEQUENCE [LARGE SCALE GENOMIC DNA]</scope>
    <source>
        <tissue evidence="3">Root</tissue>
    </source>
</reference>
<evidence type="ECO:0000313" key="3">
    <source>
        <dbReference type="EMBL" id="KHN15413.1"/>
    </source>
</evidence>
<feature type="domain" description="AAA ATPase AAA+ lid" evidence="2">
    <location>
        <begin position="54"/>
        <end position="83"/>
    </location>
</feature>
<name>A0A0B2Q5S2_GLYSO</name>
<dbReference type="Gene3D" id="1.10.8.60">
    <property type="match status" value="1"/>
</dbReference>
<organism evidence="3">
    <name type="scientific">Glycine soja</name>
    <name type="common">Wild soybean</name>
    <dbReference type="NCBI Taxonomy" id="3848"/>
    <lineage>
        <taxon>Eukaryota</taxon>
        <taxon>Viridiplantae</taxon>
        <taxon>Streptophyta</taxon>
        <taxon>Embryophyta</taxon>
        <taxon>Tracheophyta</taxon>
        <taxon>Spermatophyta</taxon>
        <taxon>Magnoliopsida</taxon>
        <taxon>eudicotyledons</taxon>
        <taxon>Gunneridae</taxon>
        <taxon>Pentapetalae</taxon>
        <taxon>rosids</taxon>
        <taxon>fabids</taxon>
        <taxon>Fabales</taxon>
        <taxon>Fabaceae</taxon>
        <taxon>Papilionoideae</taxon>
        <taxon>50 kb inversion clade</taxon>
        <taxon>NPAAA clade</taxon>
        <taxon>indigoferoid/millettioid clade</taxon>
        <taxon>Phaseoleae</taxon>
        <taxon>Glycine</taxon>
        <taxon>Glycine subgen. Soja</taxon>
    </lineage>
</organism>
<protein>
    <submittedName>
        <fullName evidence="3">ATP-dependent zinc metalloprotease FTSH 6, chloroplastic</fullName>
        <ecNumber evidence="3">3.4.24.-</ecNumber>
    </submittedName>
</protein>